<gene>
    <name evidence="3" type="ordered locus">Rru_A0730</name>
</gene>
<feature type="region of interest" description="Disordered" evidence="1">
    <location>
        <begin position="251"/>
        <end position="272"/>
    </location>
</feature>
<evidence type="ECO:0000313" key="3">
    <source>
        <dbReference type="EMBL" id="ABC21534.1"/>
    </source>
</evidence>
<dbReference type="STRING" id="269796.Rru_A0730"/>
<evidence type="ECO:0008006" key="5">
    <source>
        <dbReference type="Google" id="ProtNLM"/>
    </source>
</evidence>
<name>Q2RWG1_RHORT</name>
<sequence>MPFPRKAAVPALAAALLLIAPASGPARAQSAMQTATPFGTSQNPQQNAKVDPLALYGADLRFRIMRKGERVGTHRVSFSHDGKTVIARAHADIEITLAFIPIYRFSYSSTTTWARGQIQSLRARTDDNGTDTSVTVDKLASGQLGVSGSGGPATVAADTFPTDHWNPAVIGSDRVINTITGEINDVTITRIGRERVETGTGPREADHYRYAGQLEAEVWYDDQGRWVKLAFPGRDGSRVDYICESCGSGEAMAARPAPGASGDRTAPAGARP</sequence>
<dbReference type="InterPro" id="IPR045767">
    <property type="entry name" value="DUF6134"/>
</dbReference>
<dbReference type="EnsemblBacteria" id="ABC21534">
    <property type="protein sequence ID" value="ABC21534"/>
    <property type="gene ID" value="Rru_A0730"/>
</dbReference>
<evidence type="ECO:0000256" key="1">
    <source>
        <dbReference type="SAM" id="MobiDB-lite"/>
    </source>
</evidence>
<dbReference type="AlphaFoldDB" id="Q2RWG1"/>
<reference evidence="3 4" key="1">
    <citation type="journal article" date="2011" name="Stand. Genomic Sci.">
        <title>Complete genome sequence of Rhodospirillum rubrum type strain (S1).</title>
        <authorList>
            <person name="Munk A.C."/>
            <person name="Copeland A."/>
            <person name="Lucas S."/>
            <person name="Lapidus A."/>
            <person name="Del Rio T.G."/>
            <person name="Barry K."/>
            <person name="Detter J.C."/>
            <person name="Hammon N."/>
            <person name="Israni S."/>
            <person name="Pitluck S."/>
            <person name="Brettin T."/>
            <person name="Bruce D."/>
            <person name="Han C."/>
            <person name="Tapia R."/>
            <person name="Gilna P."/>
            <person name="Schmutz J."/>
            <person name="Larimer F."/>
            <person name="Land M."/>
            <person name="Kyrpides N.C."/>
            <person name="Mavromatis K."/>
            <person name="Richardson P."/>
            <person name="Rohde M."/>
            <person name="Goker M."/>
            <person name="Klenk H.P."/>
            <person name="Zhang Y."/>
            <person name="Roberts G.P."/>
            <person name="Reslewic S."/>
            <person name="Schwartz D.C."/>
        </authorList>
    </citation>
    <scope>NUCLEOTIDE SEQUENCE [LARGE SCALE GENOMIC DNA]</scope>
    <source>
        <strain evidence="4">ATCC 11170 / ATH 1.1.1 / DSM 467 / LMG 4362 / NCIMB 8255 / S1</strain>
    </source>
</reference>
<dbReference type="Pfam" id="PF19630">
    <property type="entry name" value="DUF6134"/>
    <property type="match status" value="1"/>
</dbReference>
<feature type="chain" id="PRO_5004214666" description="DUF3108 domain-containing protein" evidence="2">
    <location>
        <begin position="29"/>
        <end position="272"/>
    </location>
</feature>
<accession>Q2RWG1</accession>
<dbReference type="RefSeq" id="WP_011388488.1">
    <property type="nucleotide sequence ID" value="NC_007643.1"/>
</dbReference>
<protein>
    <recommendedName>
        <fullName evidence="5">DUF3108 domain-containing protein</fullName>
    </recommendedName>
</protein>
<dbReference type="KEGG" id="rru:Rru_A0730"/>
<evidence type="ECO:0000313" key="4">
    <source>
        <dbReference type="Proteomes" id="UP000001929"/>
    </source>
</evidence>
<proteinExistence type="predicted"/>
<keyword evidence="4" id="KW-1185">Reference proteome</keyword>
<dbReference type="eggNOG" id="COG4731">
    <property type="taxonomic scope" value="Bacteria"/>
</dbReference>
<evidence type="ECO:0000256" key="2">
    <source>
        <dbReference type="SAM" id="SignalP"/>
    </source>
</evidence>
<keyword evidence="2" id="KW-0732">Signal</keyword>
<dbReference type="HOGENOM" id="CLU_083030_0_0_5"/>
<dbReference type="Proteomes" id="UP000001929">
    <property type="component" value="Chromosome"/>
</dbReference>
<feature type="signal peptide" evidence="2">
    <location>
        <begin position="1"/>
        <end position="28"/>
    </location>
</feature>
<organism evidence="3 4">
    <name type="scientific">Rhodospirillum rubrum (strain ATCC 11170 / ATH 1.1.1 / DSM 467 / LMG 4362 / NCIMB 8255 / S1)</name>
    <dbReference type="NCBI Taxonomy" id="269796"/>
    <lineage>
        <taxon>Bacteria</taxon>
        <taxon>Pseudomonadati</taxon>
        <taxon>Pseudomonadota</taxon>
        <taxon>Alphaproteobacteria</taxon>
        <taxon>Rhodospirillales</taxon>
        <taxon>Rhodospirillaceae</taxon>
        <taxon>Rhodospirillum</taxon>
    </lineage>
</organism>
<dbReference type="EMBL" id="CP000230">
    <property type="protein sequence ID" value="ABC21534.1"/>
    <property type="molecule type" value="Genomic_DNA"/>
</dbReference>
<dbReference type="PATRIC" id="fig|269796.9.peg.782"/>